<dbReference type="AlphaFoldDB" id="A0A840N7S5"/>
<dbReference type="RefSeq" id="WP_184087527.1">
    <property type="nucleotide sequence ID" value="NZ_JACHIJ010000005.1"/>
</dbReference>
<name>A0A840N7S5_9BRAD</name>
<feature type="transmembrane region" description="Helical" evidence="6">
    <location>
        <begin position="83"/>
        <end position="104"/>
    </location>
</feature>
<dbReference type="Proteomes" id="UP000521227">
    <property type="component" value="Unassembled WGS sequence"/>
</dbReference>
<comment type="subcellular location">
    <subcellularLocation>
        <location evidence="1">Cell membrane</location>
        <topology evidence="1">Multi-pass membrane protein</topology>
    </subcellularLocation>
</comment>
<keyword evidence="5 6" id="KW-0472">Membrane</keyword>
<feature type="transmembrane region" description="Helical" evidence="6">
    <location>
        <begin position="291"/>
        <end position="309"/>
    </location>
</feature>
<dbReference type="PANTHER" id="PTHR30250:SF31">
    <property type="entry name" value="INNER MEMBRANE PROTEIN YGHQ"/>
    <property type="match status" value="1"/>
</dbReference>
<evidence type="ECO:0000313" key="8">
    <source>
        <dbReference type="Proteomes" id="UP000521227"/>
    </source>
</evidence>
<organism evidence="7 8">
    <name type="scientific">Afipia massiliensis</name>
    <dbReference type="NCBI Taxonomy" id="211460"/>
    <lineage>
        <taxon>Bacteria</taxon>
        <taxon>Pseudomonadati</taxon>
        <taxon>Pseudomonadota</taxon>
        <taxon>Alphaproteobacteria</taxon>
        <taxon>Hyphomicrobiales</taxon>
        <taxon>Nitrobacteraceae</taxon>
        <taxon>Afipia</taxon>
    </lineage>
</organism>
<protein>
    <submittedName>
        <fullName evidence="7">O-antigen/teichoic acid export membrane protein</fullName>
    </submittedName>
</protein>
<evidence type="ECO:0000256" key="6">
    <source>
        <dbReference type="SAM" id="Phobius"/>
    </source>
</evidence>
<keyword evidence="4 6" id="KW-1133">Transmembrane helix</keyword>
<feature type="transmembrane region" description="Helical" evidence="6">
    <location>
        <begin position="7"/>
        <end position="30"/>
    </location>
</feature>
<feature type="transmembrane region" description="Helical" evidence="6">
    <location>
        <begin position="173"/>
        <end position="192"/>
    </location>
</feature>
<dbReference type="Pfam" id="PF13440">
    <property type="entry name" value="Polysacc_synt_3"/>
    <property type="match status" value="1"/>
</dbReference>
<evidence type="ECO:0000256" key="5">
    <source>
        <dbReference type="ARBA" id="ARBA00023136"/>
    </source>
</evidence>
<gene>
    <name evidence="7" type="ORF">HNQ36_003868</name>
</gene>
<feature type="transmembrane region" description="Helical" evidence="6">
    <location>
        <begin position="254"/>
        <end position="271"/>
    </location>
</feature>
<evidence type="ECO:0000256" key="4">
    <source>
        <dbReference type="ARBA" id="ARBA00022989"/>
    </source>
</evidence>
<keyword evidence="3 6" id="KW-0812">Transmembrane</keyword>
<feature type="transmembrane region" description="Helical" evidence="6">
    <location>
        <begin position="36"/>
        <end position="62"/>
    </location>
</feature>
<feature type="transmembrane region" description="Helical" evidence="6">
    <location>
        <begin position="141"/>
        <end position="161"/>
    </location>
</feature>
<dbReference type="GO" id="GO:0005886">
    <property type="term" value="C:plasma membrane"/>
    <property type="evidence" value="ECO:0007669"/>
    <property type="project" value="UniProtKB-SubCell"/>
</dbReference>
<feature type="transmembrane region" description="Helical" evidence="6">
    <location>
        <begin position="417"/>
        <end position="434"/>
    </location>
</feature>
<evidence type="ECO:0000256" key="2">
    <source>
        <dbReference type="ARBA" id="ARBA00022475"/>
    </source>
</evidence>
<feature type="transmembrane region" description="Helical" evidence="6">
    <location>
        <begin position="440"/>
        <end position="463"/>
    </location>
</feature>
<evidence type="ECO:0000256" key="1">
    <source>
        <dbReference type="ARBA" id="ARBA00004651"/>
    </source>
</evidence>
<evidence type="ECO:0000313" key="7">
    <source>
        <dbReference type="EMBL" id="MBB5053868.1"/>
    </source>
</evidence>
<feature type="transmembrane region" description="Helical" evidence="6">
    <location>
        <begin position="386"/>
        <end position="405"/>
    </location>
</feature>
<dbReference type="PANTHER" id="PTHR30250">
    <property type="entry name" value="PST FAMILY PREDICTED COLANIC ACID TRANSPORTER"/>
    <property type="match status" value="1"/>
</dbReference>
<sequence>MLLKHTLLYMPAQIIGPLFQLIAMVVWTHVVNEHTLGVITLVTATHELLQIGFLAWWSQYALRFFGRFQSGEEAQRFYRTENLILLISVIIQSVAIIGILFLVISPDASTGLLVAAVAYVVTRSLNLYIGERARVQQQIGVYSIQQIVGPAAGFLIGLLMIKLLGQGPEWPLAGYAIAQLVAALVVLPRIGFGRSLWPIDRKIINHALHYGIPLIVGGGLSWIGLNASRFVVNDMLGVAAAGLFAVGYGLGQRAAAVAAMLVTAAAFPIAVKRMEDSGSKAAMQQLSDNSALLIAVLAPSILGIFMLRAEIVHLLIAAPFQQVTLAVLPLAVLAGAIRNLRAHFGDQVFLLHSRTRLMIAVASIDALVTVALSFVFIWYWGIVGGAVATVIAASAAAIASFTIGLSQFSLRLPLGHLLRIAIATIAMGCLLRLLPEAKNIATMAAHIATGATSYIAALALLYAPTLFKMFRTRPQRSSS</sequence>
<proteinExistence type="predicted"/>
<evidence type="ECO:0000256" key="3">
    <source>
        <dbReference type="ARBA" id="ARBA00022692"/>
    </source>
</evidence>
<reference evidence="7 8" key="1">
    <citation type="submission" date="2020-08" db="EMBL/GenBank/DDBJ databases">
        <title>Genomic Encyclopedia of Type Strains, Phase IV (KMG-IV): sequencing the most valuable type-strain genomes for metagenomic binning, comparative biology and taxonomic classification.</title>
        <authorList>
            <person name="Goeker M."/>
        </authorList>
    </citation>
    <scope>NUCLEOTIDE SEQUENCE [LARGE SCALE GENOMIC DNA]</scope>
    <source>
        <strain evidence="7 8">DSM 17498</strain>
    </source>
</reference>
<accession>A0A840N7S5</accession>
<feature type="transmembrane region" description="Helical" evidence="6">
    <location>
        <begin position="110"/>
        <end position="129"/>
    </location>
</feature>
<keyword evidence="2" id="KW-1003">Cell membrane</keyword>
<dbReference type="InterPro" id="IPR050833">
    <property type="entry name" value="Poly_Biosynth_Transport"/>
</dbReference>
<feature type="transmembrane region" description="Helical" evidence="6">
    <location>
        <begin position="315"/>
        <end position="337"/>
    </location>
</feature>
<comment type="caution">
    <text evidence="7">The sequence shown here is derived from an EMBL/GenBank/DDBJ whole genome shotgun (WGS) entry which is preliminary data.</text>
</comment>
<dbReference type="EMBL" id="JACHIJ010000005">
    <property type="protein sequence ID" value="MBB5053868.1"/>
    <property type="molecule type" value="Genomic_DNA"/>
</dbReference>
<feature type="transmembrane region" description="Helical" evidence="6">
    <location>
        <begin position="357"/>
        <end position="380"/>
    </location>
</feature>